<organism evidence="2 3">
    <name type="scientific">Gaiella occulta</name>
    <dbReference type="NCBI Taxonomy" id="1002870"/>
    <lineage>
        <taxon>Bacteria</taxon>
        <taxon>Bacillati</taxon>
        <taxon>Actinomycetota</taxon>
        <taxon>Thermoleophilia</taxon>
        <taxon>Gaiellales</taxon>
        <taxon>Gaiellaceae</taxon>
        <taxon>Gaiella</taxon>
    </lineage>
</organism>
<dbReference type="Gene3D" id="3.40.50.300">
    <property type="entry name" value="P-loop containing nucleotide triphosphate hydrolases"/>
    <property type="match status" value="1"/>
</dbReference>
<dbReference type="PIRSF" id="PIRSF002849">
    <property type="entry name" value="AAA_ATPase_chaperone_MoxR_prd"/>
    <property type="match status" value="1"/>
</dbReference>
<dbReference type="Pfam" id="PF07726">
    <property type="entry name" value="AAA_3"/>
    <property type="match status" value="1"/>
</dbReference>
<name>A0A7M2YTX7_9ACTN</name>
<evidence type="ECO:0000259" key="1">
    <source>
        <dbReference type="SMART" id="SM00382"/>
    </source>
</evidence>
<dbReference type="Proteomes" id="UP000254134">
    <property type="component" value="Unassembled WGS sequence"/>
</dbReference>
<dbReference type="InterPro" id="IPR003593">
    <property type="entry name" value="AAA+_ATPase"/>
</dbReference>
<dbReference type="GO" id="GO:0005524">
    <property type="term" value="F:ATP binding"/>
    <property type="evidence" value="ECO:0007669"/>
    <property type="project" value="InterPro"/>
</dbReference>
<dbReference type="InterPro" id="IPR050764">
    <property type="entry name" value="CbbQ/NirQ/NorQ/GpvN"/>
</dbReference>
<dbReference type="InterPro" id="IPR027417">
    <property type="entry name" value="P-loop_NTPase"/>
</dbReference>
<comment type="caution">
    <text evidence="2">The sequence shown here is derived from an EMBL/GenBank/DDBJ whole genome shotgun (WGS) entry which is preliminary data.</text>
</comment>
<dbReference type="PANTHER" id="PTHR42759:SF1">
    <property type="entry name" value="MAGNESIUM-CHELATASE SUBUNIT CHLD"/>
    <property type="match status" value="1"/>
</dbReference>
<dbReference type="CDD" id="cd00009">
    <property type="entry name" value="AAA"/>
    <property type="match status" value="1"/>
</dbReference>
<dbReference type="GO" id="GO:0016887">
    <property type="term" value="F:ATP hydrolysis activity"/>
    <property type="evidence" value="ECO:0007669"/>
    <property type="project" value="InterPro"/>
</dbReference>
<proteinExistence type="predicted"/>
<sequence>MAHVTAAPYENLITLRDRVREEIGKVVVGQGDAVELLLVAALARGHVLIEGPPGSAKTLLGRAVAYVLGSSFKRIQFTPDTAPDEITGFYVTKMGERRFMPGAVFANILLADEINRTPPRTQAALLEAMQEKTVTVEGHSHRLPDPFLVIATQNPFEHEGIFPLPESQLDRFLFKIDLDYCDPESELEMLRLPHTGVTPDMLGELQPLLGVVSLDRARRELDATVVPETVARAVVTLVRNTRAHPGVELGASSRAAIHLLSAAKARARLDGRDHVERDDVRAVAPHVLRHRLICREGTTPDEVLAAALTAQG</sequence>
<reference evidence="3" key="2">
    <citation type="journal article" date="2019" name="MicrobiologyOpen">
        <title>High-quality draft genome sequence of Gaiella occulta isolated from a 150 meter deep mineral water borehole and comparison with the genome sequences of other deep-branching lineages of the phylum Actinobacteria.</title>
        <authorList>
            <person name="Severino R."/>
            <person name="Froufe H.J.C."/>
            <person name="Barroso C."/>
            <person name="Albuquerque L."/>
            <person name="Lobo-da-Cunha A."/>
            <person name="da Costa M.S."/>
            <person name="Egas C."/>
        </authorList>
    </citation>
    <scope>NUCLEOTIDE SEQUENCE [LARGE SCALE GENOMIC DNA]</scope>
    <source>
        <strain evidence="3">F2-233</strain>
    </source>
</reference>
<evidence type="ECO:0000313" key="3">
    <source>
        <dbReference type="Proteomes" id="UP000254134"/>
    </source>
</evidence>
<dbReference type="InterPro" id="IPR011703">
    <property type="entry name" value="ATPase_AAA-3"/>
</dbReference>
<gene>
    <name evidence="2" type="ORF">Gocc_2944</name>
</gene>
<dbReference type="AlphaFoldDB" id="A0A7M2YTX7"/>
<dbReference type="InterPro" id="IPR041628">
    <property type="entry name" value="ChlI/MoxR_AAA_lid"/>
</dbReference>
<dbReference type="EMBL" id="QQZY01000010">
    <property type="protein sequence ID" value="RDI73344.1"/>
    <property type="molecule type" value="Genomic_DNA"/>
</dbReference>
<keyword evidence="3" id="KW-1185">Reference proteome</keyword>
<dbReference type="SUPFAM" id="SSF52540">
    <property type="entry name" value="P-loop containing nucleoside triphosphate hydrolases"/>
    <property type="match status" value="1"/>
</dbReference>
<feature type="domain" description="AAA+ ATPase" evidence="1">
    <location>
        <begin position="43"/>
        <end position="182"/>
    </location>
</feature>
<dbReference type="Pfam" id="PF17863">
    <property type="entry name" value="AAA_lid_2"/>
    <property type="match status" value="1"/>
</dbReference>
<reference evidence="2 3" key="1">
    <citation type="submission" date="2018-07" db="EMBL/GenBank/DDBJ databases">
        <title>High-quality-draft genome sequence of Gaiella occulta.</title>
        <authorList>
            <person name="Severino R."/>
            <person name="Froufe H.J.C."/>
            <person name="Rainey F.A."/>
            <person name="Barroso C."/>
            <person name="Albuquerque L."/>
            <person name="Lobo-Da-Cunha A."/>
            <person name="Da Costa M.S."/>
            <person name="Egas C."/>
        </authorList>
    </citation>
    <scope>NUCLEOTIDE SEQUENCE [LARGE SCALE GENOMIC DNA]</scope>
    <source>
        <strain evidence="2 3">F2-233</strain>
    </source>
</reference>
<dbReference type="Gene3D" id="1.10.8.80">
    <property type="entry name" value="Magnesium chelatase subunit I, C-Terminal domain"/>
    <property type="match status" value="1"/>
</dbReference>
<dbReference type="SMART" id="SM00382">
    <property type="entry name" value="AAA"/>
    <property type="match status" value="1"/>
</dbReference>
<dbReference type="RefSeq" id="WP_114797334.1">
    <property type="nucleotide sequence ID" value="NZ_QQZY01000010.1"/>
</dbReference>
<evidence type="ECO:0000313" key="2">
    <source>
        <dbReference type="EMBL" id="RDI73344.1"/>
    </source>
</evidence>
<protein>
    <submittedName>
        <fullName evidence="2">MoxR-like ATPase</fullName>
    </submittedName>
</protein>
<dbReference type="OrthoDB" id="9808397at2"/>
<accession>A0A7M2YTX7</accession>
<dbReference type="PANTHER" id="PTHR42759">
    <property type="entry name" value="MOXR FAMILY PROTEIN"/>
    <property type="match status" value="1"/>
</dbReference>